<dbReference type="InterPro" id="IPR034704">
    <property type="entry name" value="Ribosomal_bL28/bL31-like_sf"/>
</dbReference>
<protein>
    <recommendedName>
        <fullName evidence="4">Large ribosomal subunit protein bL28m</fullName>
    </recommendedName>
</protein>
<evidence type="ECO:0000256" key="1">
    <source>
        <dbReference type="ARBA" id="ARBA00008760"/>
    </source>
</evidence>
<name>A0A2C9UFM1_MANES</name>
<dbReference type="AlphaFoldDB" id="A0A2C9UFM1"/>
<comment type="similarity">
    <text evidence="1">Belongs to the bacterial ribosomal protein bL28 family.</text>
</comment>
<dbReference type="InterPro" id="IPR037147">
    <property type="entry name" value="Ribosomal_bL28_sf"/>
</dbReference>
<dbReference type="Pfam" id="PF00830">
    <property type="entry name" value="Ribosomal_L28"/>
    <property type="match status" value="1"/>
</dbReference>
<accession>A0A2C9UFM1</accession>
<organism evidence="5">
    <name type="scientific">Manihot esculenta</name>
    <name type="common">Cassava</name>
    <name type="synonym">Jatropha manihot</name>
    <dbReference type="NCBI Taxonomy" id="3983"/>
    <lineage>
        <taxon>Eukaryota</taxon>
        <taxon>Viridiplantae</taxon>
        <taxon>Streptophyta</taxon>
        <taxon>Embryophyta</taxon>
        <taxon>Tracheophyta</taxon>
        <taxon>Spermatophyta</taxon>
        <taxon>Magnoliopsida</taxon>
        <taxon>eudicotyledons</taxon>
        <taxon>Gunneridae</taxon>
        <taxon>Pentapetalae</taxon>
        <taxon>rosids</taxon>
        <taxon>fabids</taxon>
        <taxon>Malpighiales</taxon>
        <taxon>Euphorbiaceae</taxon>
        <taxon>Crotonoideae</taxon>
        <taxon>Manihoteae</taxon>
        <taxon>Manihot</taxon>
    </lineage>
</organism>
<evidence type="ECO:0000256" key="3">
    <source>
        <dbReference type="ARBA" id="ARBA00023274"/>
    </source>
</evidence>
<evidence type="ECO:0000313" key="5">
    <source>
        <dbReference type="EMBL" id="OAY29344.1"/>
    </source>
</evidence>
<keyword evidence="2" id="KW-0689">Ribosomal protein</keyword>
<sequence>MAIRGKELMKQVLNKVGENNMTPAMKESLEKSTPDSKVLPAATSNLLIALVKMVVTSSFSLSLYARSRSTWKPNVQEKRLFSYILDRYIRVKFTPYALRCISKAGGIDEYLLKTPYKKMETELGLVWKSKIEKMYEELGKVEVAFFSPEGEAKFEQSFKDLKLSEREARRQFRQQMYAGLAEQKKAEEGRSYISFVLASSDDYPDKLVANF</sequence>
<keyword evidence="3" id="KW-0687">Ribonucleoprotein</keyword>
<dbReference type="FunFam" id="2.30.170.40:FF:000003">
    <property type="entry name" value="54S ribosomal protein L24"/>
    <property type="match status" value="1"/>
</dbReference>
<dbReference type="GO" id="GO:0005762">
    <property type="term" value="C:mitochondrial large ribosomal subunit"/>
    <property type="evidence" value="ECO:0000318"/>
    <property type="project" value="GO_Central"/>
</dbReference>
<dbReference type="SUPFAM" id="SSF143800">
    <property type="entry name" value="L28p-like"/>
    <property type="match status" value="1"/>
</dbReference>
<reference evidence="5" key="1">
    <citation type="submission" date="2016-02" db="EMBL/GenBank/DDBJ databases">
        <title>WGS assembly of Manihot esculenta.</title>
        <authorList>
            <person name="Bredeson J.V."/>
            <person name="Prochnik S.E."/>
            <person name="Lyons J.B."/>
            <person name="Schmutz J."/>
            <person name="Grimwood J."/>
            <person name="Vrebalov J."/>
            <person name="Bart R.S."/>
            <person name="Amuge T."/>
            <person name="Ferguson M.E."/>
            <person name="Green R."/>
            <person name="Putnam N."/>
            <person name="Stites J."/>
            <person name="Rounsley S."/>
            <person name="Rokhsar D.S."/>
        </authorList>
    </citation>
    <scope>NUCLEOTIDE SEQUENCE [LARGE SCALE GENOMIC DNA]</scope>
    <source>
        <tissue evidence="5">Leaf</tissue>
    </source>
</reference>
<dbReference type="GO" id="GO:0003735">
    <property type="term" value="F:structural constituent of ribosome"/>
    <property type="evidence" value="ECO:0000318"/>
    <property type="project" value="GO_Central"/>
</dbReference>
<dbReference type="InterPro" id="IPR026569">
    <property type="entry name" value="Ribosomal_bL28"/>
</dbReference>
<dbReference type="PANTHER" id="PTHR13528:SF2">
    <property type="entry name" value="LARGE RIBOSOMAL SUBUNIT PROTEIN BL28M"/>
    <property type="match status" value="1"/>
</dbReference>
<gene>
    <name evidence="5" type="ORF">MANES_15G137600</name>
</gene>
<dbReference type="STRING" id="3983.A0A2C9UFM1"/>
<dbReference type="PANTHER" id="PTHR13528">
    <property type="entry name" value="39S RIBOSOMAL PROTEIN L28, MITOCHONDRIAL"/>
    <property type="match status" value="1"/>
</dbReference>
<evidence type="ECO:0000256" key="2">
    <source>
        <dbReference type="ARBA" id="ARBA00022980"/>
    </source>
</evidence>
<dbReference type="EMBL" id="CM004401">
    <property type="protein sequence ID" value="OAY29344.1"/>
    <property type="molecule type" value="Genomic_DNA"/>
</dbReference>
<proteinExistence type="inferred from homology"/>
<dbReference type="Gene3D" id="2.30.170.40">
    <property type="entry name" value="Ribosomal protein L28/L24"/>
    <property type="match status" value="1"/>
</dbReference>
<evidence type="ECO:0000256" key="4">
    <source>
        <dbReference type="ARBA" id="ARBA00035269"/>
    </source>
</evidence>